<sequence length="526" mass="55324">MHRRTSNSLRSWLIFIATATALSVIVAVVWSSLGRAGLIPDPDLSQDRAAVIGLTDAPDTLDIRTDSDPAVERALLGNVYETLLDRDDDNKVVAGLASQWTVSDDALTYTFTIPEGLTFSNGDTLDSSDAVWSLQQLVEHQYVGHDGLDALAGVTNPDPTTLVLTLSRPDPTIPRTLTGRAGIIHDADATAQRAIDVPGSGPFTIESFTPGERIELAANPHHHGDAPASGHITIRYHADATTLADALKNGDVDAAAPADPTDAAALASALGGSDGSSDDDADGNADGGSFTIADGTSTSETILTFNHEGESILSDEQVRRAVRYAIDNASIAAAQPDAVAALGGPIGPLEDGYEDLTGAYPYNPDTARGLLSYFYANYFGTLDLLVPTEYADMGNTIAGQLGAVGLTVTVETLDKAEVERRVTEGSYTLAVTTTDGVDDTSVYATSDNVMHYTSGTVQQAWKAAMAATSQQDYETLLRAYAATVGNDAPCDWLYARKTTVAMRAGVSGLTANMADRRLPLAKLLAQ</sequence>
<evidence type="ECO:0000256" key="6">
    <source>
        <dbReference type="SAM" id="Phobius"/>
    </source>
</evidence>
<proteinExistence type="inferred from homology"/>
<evidence type="ECO:0000256" key="4">
    <source>
        <dbReference type="ARBA" id="ARBA00022729"/>
    </source>
</evidence>
<dbReference type="PIRSF" id="PIRSF002741">
    <property type="entry name" value="MppA"/>
    <property type="match status" value="1"/>
</dbReference>
<dbReference type="Gene3D" id="3.40.190.10">
    <property type="entry name" value="Periplasmic binding protein-like II"/>
    <property type="match status" value="1"/>
</dbReference>
<evidence type="ECO:0000256" key="1">
    <source>
        <dbReference type="ARBA" id="ARBA00004196"/>
    </source>
</evidence>
<keyword evidence="6" id="KW-0472">Membrane</keyword>
<dbReference type="GO" id="GO:0043190">
    <property type="term" value="C:ATP-binding cassette (ABC) transporter complex"/>
    <property type="evidence" value="ECO:0007669"/>
    <property type="project" value="InterPro"/>
</dbReference>
<accession>A0A430FWH6</accession>
<evidence type="ECO:0000259" key="7">
    <source>
        <dbReference type="Pfam" id="PF00496"/>
    </source>
</evidence>
<gene>
    <name evidence="8" type="ORF">D2E24_0278</name>
</gene>
<dbReference type="InterPro" id="IPR000914">
    <property type="entry name" value="SBP_5_dom"/>
</dbReference>
<dbReference type="GO" id="GO:0015833">
    <property type="term" value="P:peptide transport"/>
    <property type="evidence" value="ECO:0007669"/>
    <property type="project" value="TreeGrafter"/>
</dbReference>
<dbReference type="Proteomes" id="UP000287470">
    <property type="component" value="Unassembled WGS sequence"/>
</dbReference>
<dbReference type="RefSeq" id="WP_125967556.1">
    <property type="nucleotide sequence ID" value="NZ_QXGK01000002.1"/>
</dbReference>
<dbReference type="Gene3D" id="3.10.105.10">
    <property type="entry name" value="Dipeptide-binding Protein, Domain 3"/>
    <property type="match status" value="1"/>
</dbReference>
<reference evidence="8 9" key="1">
    <citation type="submission" date="2018-09" db="EMBL/GenBank/DDBJ databases">
        <title>Characterization of the phylogenetic diversity of five novel species belonging to the genus Bifidobacterium.</title>
        <authorList>
            <person name="Lugli G.A."/>
            <person name="Duranti S."/>
            <person name="Milani C."/>
        </authorList>
    </citation>
    <scope>NUCLEOTIDE SEQUENCE [LARGE SCALE GENOMIC DNA]</scope>
    <source>
        <strain evidence="8 9">2033B</strain>
    </source>
</reference>
<comment type="caution">
    <text evidence="8">The sequence shown here is derived from an EMBL/GenBank/DDBJ whole genome shotgun (WGS) entry which is preliminary data.</text>
</comment>
<comment type="similarity">
    <text evidence="2">Belongs to the bacterial solute-binding protein 5 family.</text>
</comment>
<dbReference type="GO" id="GO:0030313">
    <property type="term" value="C:cell envelope"/>
    <property type="evidence" value="ECO:0007669"/>
    <property type="project" value="UniProtKB-SubCell"/>
</dbReference>
<dbReference type="OrthoDB" id="9796817at2"/>
<dbReference type="SUPFAM" id="SSF53850">
    <property type="entry name" value="Periplasmic binding protein-like II"/>
    <property type="match status" value="1"/>
</dbReference>
<dbReference type="GO" id="GO:1904680">
    <property type="term" value="F:peptide transmembrane transporter activity"/>
    <property type="evidence" value="ECO:0007669"/>
    <property type="project" value="TreeGrafter"/>
</dbReference>
<keyword evidence="9" id="KW-1185">Reference proteome</keyword>
<keyword evidence="6" id="KW-1133">Transmembrane helix</keyword>
<evidence type="ECO:0000313" key="8">
    <source>
        <dbReference type="EMBL" id="RSX58399.1"/>
    </source>
</evidence>
<dbReference type="Pfam" id="PF00496">
    <property type="entry name" value="SBP_bac_5"/>
    <property type="match status" value="1"/>
</dbReference>
<evidence type="ECO:0000256" key="2">
    <source>
        <dbReference type="ARBA" id="ARBA00005695"/>
    </source>
</evidence>
<dbReference type="AlphaFoldDB" id="A0A430FWH6"/>
<organism evidence="8 9">
    <name type="scientific">Bifidobacterium samirii</name>
    <dbReference type="NCBI Taxonomy" id="2306974"/>
    <lineage>
        <taxon>Bacteria</taxon>
        <taxon>Bacillati</taxon>
        <taxon>Actinomycetota</taxon>
        <taxon>Actinomycetes</taxon>
        <taxon>Bifidobacteriales</taxon>
        <taxon>Bifidobacteriaceae</taxon>
        <taxon>Bifidobacterium</taxon>
    </lineage>
</organism>
<protein>
    <submittedName>
        <fullName evidence="8">ABC superfamily ATP binding cassette transporter solute-binding protein</fullName>
    </submittedName>
</protein>
<dbReference type="PANTHER" id="PTHR30290">
    <property type="entry name" value="PERIPLASMIC BINDING COMPONENT OF ABC TRANSPORTER"/>
    <property type="match status" value="1"/>
</dbReference>
<feature type="transmembrane region" description="Helical" evidence="6">
    <location>
        <begin position="12"/>
        <end position="33"/>
    </location>
</feature>
<name>A0A430FWH6_9BIFI</name>
<comment type="subcellular location">
    <subcellularLocation>
        <location evidence="1">Cell envelope</location>
    </subcellularLocation>
</comment>
<dbReference type="PANTHER" id="PTHR30290:SF10">
    <property type="entry name" value="PERIPLASMIC OLIGOPEPTIDE-BINDING PROTEIN-RELATED"/>
    <property type="match status" value="1"/>
</dbReference>
<evidence type="ECO:0000256" key="3">
    <source>
        <dbReference type="ARBA" id="ARBA00022448"/>
    </source>
</evidence>
<evidence type="ECO:0000256" key="5">
    <source>
        <dbReference type="SAM" id="MobiDB-lite"/>
    </source>
</evidence>
<feature type="region of interest" description="Disordered" evidence="5">
    <location>
        <begin position="267"/>
        <end position="293"/>
    </location>
</feature>
<dbReference type="GO" id="GO:0042597">
    <property type="term" value="C:periplasmic space"/>
    <property type="evidence" value="ECO:0007669"/>
    <property type="project" value="UniProtKB-ARBA"/>
</dbReference>
<keyword evidence="6" id="KW-0812">Transmembrane</keyword>
<feature type="domain" description="Solute-binding protein family 5" evidence="7">
    <location>
        <begin position="91"/>
        <end position="436"/>
    </location>
</feature>
<dbReference type="EMBL" id="QXGK01000002">
    <property type="protein sequence ID" value="RSX58399.1"/>
    <property type="molecule type" value="Genomic_DNA"/>
</dbReference>
<evidence type="ECO:0000313" key="9">
    <source>
        <dbReference type="Proteomes" id="UP000287470"/>
    </source>
</evidence>
<dbReference type="InterPro" id="IPR030678">
    <property type="entry name" value="Peptide/Ni-bd"/>
</dbReference>
<keyword evidence="4" id="KW-0732">Signal</keyword>
<dbReference type="InterPro" id="IPR039424">
    <property type="entry name" value="SBP_5"/>
</dbReference>
<keyword evidence="3" id="KW-0813">Transport</keyword>